<dbReference type="PROSITE" id="PS50042">
    <property type="entry name" value="CNMP_BINDING_3"/>
    <property type="match status" value="1"/>
</dbReference>
<feature type="domain" description="Cyclic nucleotide-binding" evidence="1">
    <location>
        <begin position="16"/>
        <end position="114"/>
    </location>
</feature>
<dbReference type="SMART" id="SM00100">
    <property type="entry name" value="cNMP"/>
    <property type="match status" value="1"/>
</dbReference>
<keyword evidence="3" id="KW-1185">Reference proteome</keyword>
<reference evidence="2" key="1">
    <citation type="submission" date="2022-04" db="EMBL/GenBank/DDBJ databases">
        <title>Complete genome sequence of a cyanobacterium, Nostoc sp. SO-36, isolated in Antarctica.</title>
        <authorList>
            <person name="Kanesaki Y."/>
            <person name="Effendi D."/>
            <person name="Sakamoto T."/>
            <person name="Ohtani S."/>
            <person name="Awai K."/>
        </authorList>
    </citation>
    <scope>NUCLEOTIDE SEQUENCE</scope>
    <source>
        <strain evidence="2">SO-36</strain>
    </source>
</reference>
<evidence type="ECO:0000313" key="3">
    <source>
        <dbReference type="Proteomes" id="UP001055453"/>
    </source>
</evidence>
<gene>
    <name evidence="2" type="ORF">ANSO36C_07650</name>
</gene>
<evidence type="ECO:0000313" key="2">
    <source>
        <dbReference type="EMBL" id="BDI14963.1"/>
    </source>
</evidence>
<evidence type="ECO:0000259" key="1">
    <source>
        <dbReference type="PROSITE" id="PS50042"/>
    </source>
</evidence>
<dbReference type="SUPFAM" id="SSF51206">
    <property type="entry name" value="cAMP-binding domain-like"/>
    <property type="match status" value="1"/>
</dbReference>
<organism evidence="2 3">
    <name type="scientific">Nostoc cf. commune SO-36</name>
    <dbReference type="NCBI Taxonomy" id="449208"/>
    <lineage>
        <taxon>Bacteria</taxon>
        <taxon>Bacillati</taxon>
        <taxon>Cyanobacteriota</taxon>
        <taxon>Cyanophyceae</taxon>
        <taxon>Nostocales</taxon>
        <taxon>Nostocaceae</taxon>
        <taxon>Nostoc</taxon>
    </lineage>
</organism>
<name>A0ABM7YWD6_NOSCO</name>
<dbReference type="InterPro" id="IPR050397">
    <property type="entry name" value="Env_Response_Regulators"/>
</dbReference>
<dbReference type="EMBL" id="AP025732">
    <property type="protein sequence ID" value="BDI14963.1"/>
    <property type="molecule type" value="Genomic_DNA"/>
</dbReference>
<dbReference type="InterPro" id="IPR018490">
    <property type="entry name" value="cNMP-bd_dom_sf"/>
</dbReference>
<dbReference type="Proteomes" id="UP001055453">
    <property type="component" value="Chromosome"/>
</dbReference>
<dbReference type="Pfam" id="PF00027">
    <property type="entry name" value="cNMP_binding"/>
    <property type="match status" value="1"/>
</dbReference>
<sequence length="122" mass="13512">MLSPVVTVSIFQKQPDPKEFSAGQVIFEEGQSGNEMYGIIEGEVDIVVNGKVVETMETGEVFGVGVLVGVENRTYTAVAKVDTKLGFLDEKKFLFAVQETPVFALKVMKSYSERLSRLQRMV</sequence>
<dbReference type="PANTHER" id="PTHR24567">
    <property type="entry name" value="CRP FAMILY TRANSCRIPTIONAL REGULATORY PROTEIN"/>
    <property type="match status" value="1"/>
</dbReference>
<dbReference type="PANTHER" id="PTHR24567:SF26">
    <property type="entry name" value="REGULATORY PROTEIN YEIL"/>
    <property type="match status" value="1"/>
</dbReference>
<proteinExistence type="predicted"/>
<dbReference type="Gene3D" id="2.60.120.10">
    <property type="entry name" value="Jelly Rolls"/>
    <property type="match status" value="1"/>
</dbReference>
<dbReference type="RefSeq" id="WP_251958464.1">
    <property type="nucleotide sequence ID" value="NZ_AP025732.1"/>
</dbReference>
<dbReference type="InterPro" id="IPR014710">
    <property type="entry name" value="RmlC-like_jellyroll"/>
</dbReference>
<accession>A0ABM7YWD6</accession>
<dbReference type="InterPro" id="IPR000595">
    <property type="entry name" value="cNMP-bd_dom"/>
</dbReference>
<dbReference type="CDD" id="cd00038">
    <property type="entry name" value="CAP_ED"/>
    <property type="match status" value="1"/>
</dbReference>
<protein>
    <recommendedName>
        <fullName evidence="1">Cyclic nucleotide-binding domain-containing protein</fullName>
    </recommendedName>
</protein>